<evidence type="ECO:0000256" key="13">
    <source>
        <dbReference type="RuleBase" id="RU003843"/>
    </source>
</evidence>
<feature type="binding site" evidence="12">
    <location>
        <begin position="37"/>
        <end position="38"/>
    </location>
    <ligand>
        <name>D-ribulose 5-phosphate</name>
        <dbReference type="ChEBI" id="CHEBI:58121"/>
    </ligand>
</feature>
<keyword evidence="7 12" id="KW-0479">Metal-binding</keyword>
<evidence type="ECO:0000313" key="14">
    <source>
        <dbReference type="EMBL" id="QCI21384.1"/>
    </source>
</evidence>
<evidence type="ECO:0000256" key="9">
    <source>
        <dbReference type="ARBA" id="ARBA00023211"/>
    </source>
</evidence>
<protein>
    <recommendedName>
        <fullName evidence="5 12">3,4-dihydroxy-2-butanone 4-phosphate synthase</fullName>
        <shortName evidence="12 13">DHBP synthase</shortName>
        <ecNumber evidence="4 12">4.1.99.12</ecNumber>
    </recommendedName>
</protein>
<dbReference type="Gene3D" id="3.90.870.10">
    <property type="entry name" value="DHBP synthase"/>
    <property type="match status" value="1"/>
</dbReference>
<dbReference type="GO" id="GO:0005829">
    <property type="term" value="C:cytosol"/>
    <property type="evidence" value="ECO:0007669"/>
    <property type="project" value="UniProtKB-ARBA"/>
</dbReference>
<dbReference type="FunFam" id="3.90.870.10:FF:000002">
    <property type="entry name" value="3,4-dihydroxy-2-butanone 4-phosphate synthase"/>
    <property type="match status" value="1"/>
</dbReference>
<name>A0A4D6Y4P4_9GAMM</name>
<dbReference type="PANTHER" id="PTHR21327">
    <property type="entry name" value="GTP CYCLOHYDROLASE II-RELATED"/>
    <property type="match status" value="1"/>
</dbReference>
<evidence type="ECO:0000256" key="3">
    <source>
        <dbReference type="ARBA" id="ARBA00011738"/>
    </source>
</evidence>
<dbReference type="GO" id="GO:0009231">
    <property type="term" value="P:riboflavin biosynthetic process"/>
    <property type="evidence" value="ECO:0007669"/>
    <property type="project" value="UniProtKB-UniRule"/>
</dbReference>
<accession>A0A4D6Y4P4</accession>
<dbReference type="Pfam" id="PF00926">
    <property type="entry name" value="DHBP_synthase"/>
    <property type="match status" value="1"/>
</dbReference>
<reference evidence="14 15" key="2">
    <citation type="submission" date="2019-05" db="EMBL/GenBank/DDBJ databases">
        <title>Genome evolution of the obligate endosymbiont Buchnera aphidicola.</title>
        <authorList>
            <person name="Moran N.A."/>
        </authorList>
    </citation>
    <scope>NUCLEOTIDE SEQUENCE [LARGE SCALE GENOMIC DNA]</scope>
    <source>
        <strain evidence="14 15">Hta</strain>
    </source>
</reference>
<feature type="binding site" evidence="12">
    <location>
        <begin position="150"/>
        <end position="154"/>
    </location>
    <ligand>
        <name>D-ribulose 5-phosphate</name>
        <dbReference type="ChEBI" id="CHEBI:58121"/>
    </ligand>
</feature>
<reference evidence="14 15" key="1">
    <citation type="submission" date="2018-12" db="EMBL/GenBank/DDBJ databases">
        <authorList>
            <person name="Chong R.A."/>
        </authorList>
    </citation>
    <scope>NUCLEOTIDE SEQUENCE [LARGE SCALE GENOMIC DNA]</scope>
    <source>
        <strain evidence="14 15">Hta</strain>
    </source>
</reference>
<sequence>MNRTILSEFNLSKKKVQKAISALKDGEGIIILDDEKRENEGDLVFSCENMTVEQMAFTIRYGSGIVCLCITESKRKQLRLPMMVKNNTSKYQTAFTVTIEAANGISTGVSAKDRLTTIQTAISDTLRPTDLNRPGHIFPLRAHPGGILARSGHTEAAVEIVSLAGFKPCAVICELTNKDGTMSRLSDIVKFSKKYNINILTIQDLIFYIKNQSKKLCRSG</sequence>
<evidence type="ECO:0000256" key="8">
    <source>
        <dbReference type="ARBA" id="ARBA00022842"/>
    </source>
</evidence>
<keyword evidence="8 12" id="KW-0460">Magnesium</keyword>
<comment type="catalytic activity">
    <reaction evidence="12 13">
        <text>D-ribulose 5-phosphate = (2S)-2-hydroxy-3-oxobutyl phosphate + formate + H(+)</text>
        <dbReference type="Rhea" id="RHEA:18457"/>
        <dbReference type="ChEBI" id="CHEBI:15378"/>
        <dbReference type="ChEBI" id="CHEBI:15740"/>
        <dbReference type="ChEBI" id="CHEBI:58121"/>
        <dbReference type="ChEBI" id="CHEBI:58830"/>
        <dbReference type="EC" id="4.1.99.12"/>
    </reaction>
</comment>
<dbReference type="EC" id="4.1.99.12" evidence="4 12"/>
<dbReference type="EMBL" id="CP034873">
    <property type="protein sequence ID" value="QCI21384.1"/>
    <property type="molecule type" value="Genomic_DNA"/>
</dbReference>
<evidence type="ECO:0000256" key="5">
    <source>
        <dbReference type="ARBA" id="ARBA00018836"/>
    </source>
</evidence>
<dbReference type="InterPro" id="IPR000422">
    <property type="entry name" value="DHBP_synthase_RibB"/>
</dbReference>
<dbReference type="GO" id="GO:0008686">
    <property type="term" value="F:3,4-dihydroxy-2-butanone-4-phosphate synthase activity"/>
    <property type="evidence" value="ECO:0007669"/>
    <property type="project" value="UniProtKB-UniRule"/>
</dbReference>
<dbReference type="OrthoDB" id="9793111at2"/>
<feature type="binding site" evidence="12">
    <location>
        <position position="42"/>
    </location>
    <ligand>
        <name>D-ribulose 5-phosphate</name>
        <dbReference type="ChEBI" id="CHEBI:58121"/>
    </ligand>
</feature>
<comment type="pathway">
    <text evidence="2 12 13">Cofactor biosynthesis; riboflavin biosynthesis; 2-hydroxy-3-oxobutyl phosphate from D-ribulose 5-phosphate: step 1/1.</text>
</comment>
<evidence type="ECO:0000256" key="10">
    <source>
        <dbReference type="ARBA" id="ARBA00023239"/>
    </source>
</evidence>
<evidence type="ECO:0000256" key="12">
    <source>
        <dbReference type="HAMAP-Rule" id="MF_00180"/>
    </source>
</evidence>
<dbReference type="GO" id="GO:0030145">
    <property type="term" value="F:manganese ion binding"/>
    <property type="evidence" value="ECO:0007669"/>
    <property type="project" value="UniProtKB-UniRule"/>
</dbReference>
<comment type="similarity">
    <text evidence="11 12 13">Belongs to the DHBP synthase family.</text>
</comment>
<keyword evidence="10 12" id="KW-0456">Lyase</keyword>
<dbReference type="RefSeq" id="WP_158356355.1">
    <property type="nucleotide sequence ID" value="NZ_CP034873.1"/>
</dbReference>
<evidence type="ECO:0000256" key="1">
    <source>
        <dbReference type="ARBA" id="ARBA00002284"/>
    </source>
</evidence>
<evidence type="ECO:0000313" key="15">
    <source>
        <dbReference type="Proteomes" id="UP000298773"/>
    </source>
</evidence>
<gene>
    <name evidence="12 14" type="primary">ribB</name>
    <name evidence="14" type="ORF">D9V69_00280</name>
</gene>
<dbReference type="AlphaFoldDB" id="A0A4D6Y4P4"/>
<comment type="cofactor">
    <cofactor evidence="12 13">
        <name>Mg(2+)</name>
        <dbReference type="ChEBI" id="CHEBI:18420"/>
    </cofactor>
    <cofactor evidence="12 13">
        <name>Mn(2+)</name>
        <dbReference type="ChEBI" id="CHEBI:29035"/>
    </cofactor>
    <text evidence="12 13">Binds 2 divalent metal cations per subunit. Magnesium or manganese.</text>
</comment>
<dbReference type="PANTHER" id="PTHR21327:SF38">
    <property type="entry name" value="3,4-DIHYDROXY-2-BUTANONE 4-PHOSPHATE SYNTHASE"/>
    <property type="match status" value="1"/>
</dbReference>
<evidence type="ECO:0000256" key="6">
    <source>
        <dbReference type="ARBA" id="ARBA00022619"/>
    </source>
</evidence>
<keyword evidence="6 12" id="KW-0686">Riboflavin biosynthesis</keyword>
<keyword evidence="9 12" id="KW-0464">Manganese</keyword>
<evidence type="ECO:0000256" key="7">
    <source>
        <dbReference type="ARBA" id="ARBA00022723"/>
    </source>
</evidence>
<organism evidence="14 15">
    <name type="scientific">Buchnera aphidicola</name>
    <name type="common">Hyadaphis tataricae</name>
    <dbReference type="NCBI Taxonomy" id="1241859"/>
    <lineage>
        <taxon>Bacteria</taxon>
        <taxon>Pseudomonadati</taxon>
        <taxon>Pseudomonadota</taxon>
        <taxon>Gammaproteobacteria</taxon>
        <taxon>Enterobacterales</taxon>
        <taxon>Erwiniaceae</taxon>
        <taxon>Buchnera</taxon>
    </lineage>
</organism>
<evidence type="ECO:0000256" key="2">
    <source>
        <dbReference type="ARBA" id="ARBA00004904"/>
    </source>
</evidence>
<dbReference type="NCBIfam" id="TIGR00506">
    <property type="entry name" value="ribB"/>
    <property type="match status" value="1"/>
</dbReference>
<feature type="binding site" evidence="12">
    <location>
        <position position="38"/>
    </location>
    <ligand>
        <name>Mg(2+)</name>
        <dbReference type="ChEBI" id="CHEBI:18420"/>
        <label>2</label>
    </ligand>
</feature>
<dbReference type="HAMAP" id="MF_00180">
    <property type="entry name" value="RibB"/>
    <property type="match status" value="1"/>
</dbReference>
<dbReference type="InterPro" id="IPR017945">
    <property type="entry name" value="DHBP_synth_RibB-like_a/b_dom"/>
</dbReference>
<feature type="site" description="Essential for catalytic activity" evidence="12">
    <location>
        <position position="174"/>
    </location>
</feature>
<comment type="subunit">
    <text evidence="3 12 13">Homodimer.</text>
</comment>
<evidence type="ECO:0000256" key="4">
    <source>
        <dbReference type="ARBA" id="ARBA00012153"/>
    </source>
</evidence>
<proteinExistence type="inferred from homology"/>
<dbReference type="Proteomes" id="UP000298773">
    <property type="component" value="Chromosome"/>
</dbReference>
<evidence type="ECO:0000256" key="11">
    <source>
        <dbReference type="ARBA" id="ARBA00060730"/>
    </source>
</evidence>
<comment type="function">
    <text evidence="1 12 13">Catalyzes the conversion of D-ribulose 5-phosphate to formate and 3,4-dihydroxy-2-butanone 4-phosphate.</text>
</comment>
<dbReference type="GO" id="GO:0000287">
    <property type="term" value="F:magnesium ion binding"/>
    <property type="evidence" value="ECO:0007669"/>
    <property type="project" value="UniProtKB-UniRule"/>
</dbReference>
<dbReference type="UniPathway" id="UPA00275">
    <property type="reaction ID" value="UER00399"/>
</dbReference>
<dbReference type="SUPFAM" id="SSF55821">
    <property type="entry name" value="YrdC/RibB"/>
    <property type="match status" value="1"/>
</dbReference>
<feature type="binding site" evidence="12">
    <location>
        <position position="153"/>
    </location>
    <ligand>
        <name>Mg(2+)</name>
        <dbReference type="ChEBI" id="CHEBI:18420"/>
        <label>2</label>
    </ligand>
</feature>
<feature type="binding site" evidence="12">
    <location>
        <position position="38"/>
    </location>
    <ligand>
        <name>Mg(2+)</name>
        <dbReference type="ChEBI" id="CHEBI:18420"/>
        <label>1</label>
    </ligand>
</feature>
<feature type="site" description="Essential for catalytic activity" evidence="12">
    <location>
        <position position="136"/>
    </location>
</feature>